<evidence type="ECO:0000313" key="3">
    <source>
        <dbReference type="Proteomes" id="UP000317371"/>
    </source>
</evidence>
<dbReference type="SUPFAM" id="SSF53335">
    <property type="entry name" value="S-adenosyl-L-methionine-dependent methyltransferases"/>
    <property type="match status" value="1"/>
</dbReference>
<feature type="domain" description="Methyltransferase" evidence="1">
    <location>
        <begin position="47"/>
        <end position="149"/>
    </location>
</feature>
<proteinExistence type="predicted"/>
<dbReference type="Proteomes" id="UP000317371">
    <property type="component" value="Unassembled WGS sequence"/>
</dbReference>
<evidence type="ECO:0000259" key="1">
    <source>
        <dbReference type="Pfam" id="PF13649"/>
    </source>
</evidence>
<dbReference type="AlphaFoldDB" id="A0A540VB30"/>
<dbReference type="OrthoDB" id="9805585at2"/>
<keyword evidence="3" id="KW-1185">Reference proteome</keyword>
<keyword evidence="2" id="KW-0808">Transferase</keyword>
<dbReference type="InterPro" id="IPR029063">
    <property type="entry name" value="SAM-dependent_MTases_sf"/>
</dbReference>
<reference evidence="2 3" key="1">
    <citation type="submission" date="2019-06" db="EMBL/GenBank/DDBJ databases">
        <title>Genome sequence of Litorilinea aerophila BAA-2444.</title>
        <authorList>
            <person name="Maclea K.S."/>
            <person name="Maurais E.G."/>
            <person name="Iannazzi L.C."/>
        </authorList>
    </citation>
    <scope>NUCLEOTIDE SEQUENCE [LARGE SCALE GENOMIC DNA]</scope>
    <source>
        <strain evidence="2 3">ATCC BAA-2444</strain>
    </source>
</reference>
<dbReference type="Pfam" id="PF13649">
    <property type="entry name" value="Methyltransf_25"/>
    <property type="match status" value="1"/>
</dbReference>
<comment type="caution">
    <text evidence="2">The sequence shown here is derived from an EMBL/GenBank/DDBJ whole genome shotgun (WGS) entry which is preliminary data.</text>
</comment>
<dbReference type="CDD" id="cd02440">
    <property type="entry name" value="AdoMet_MTases"/>
    <property type="match status" value="1"/>
</dbReference>
<dbReference type="Gene3D" id="3.40.50.150">
    <property type="entry name" value="Vaccinia Virus protein VP39"/>
    <property type="match status" value="1"/>
</dbReference>
<accession>A0A540VB30</accession>
<dbReference type="InParanoid" id="A0A540VB30"/>
<organism evidence="2 3">
    <name type="scientific">Litorilinea aerophila</name>
    <dbReference type="NCBI Taxonomy" id="1204385"/>
    <lineage>
        <taxon>Bacteria</taxon>
        <taxon>Bacillati</taxon>
        <taxon>Chloroflexota</taxon>
        <taxon>Caldilineae</taxon>
        <taxon>Caldilineales</taxon>
        <taxon>Caldilineaceae</taxon>
        <taxon>Litorilinea</taxon>
    </lineage>
</organism>
<dbReference type="RefSeq" id="WP_141611751.1">
    <property type="nucleotide sequence ID" value="NZ_VIGC02000030.1"/>
</dbReference>
<dbReference type="InterPro" id="IPR041698">
    <property type="entry name" value="Methyltransf_25"/>
</dbReference>
<dbReference type="GO" id="GO:0032259">
    <property type="term" value="P:methylation"/>
    <property type="evidence" value="ECO:0007669"/>
    <property type="project" value="UniProtKB-KW"/>
</dbReference>
<gene>
    <name evidence="2" type="ORF">FKZ61_19045</name>
</gene>
<protein>
    <submittedName>
        <fullName evidence="2">Methyltransferase domain-containing protein</fullName>
    </submittedName>
</protein>
<sequence>MSSHSVLLFWRQFVHNQTQIGAVLPSSAALGKAATERIARHSGPIRVLEAGPGTGSFTCELIPRLQPGDSLDLVELSSPLTAFLHARLQREGLLSRPGVDVRLINGNLLHFPLATRYDFIVFSLPLSNFPAAMVESLLTLMMEHLKPGGVFSYVKYAVLGELKRRLSMGAARADMDARQAVIASFAARYQVGRRLVLRNLPPAWVYYWQKPLATQETTP</sequence>
<dbReference type="EMBL" id="VIGC01000030">
    <property type="protein sequence ID" value="TQE93952.1"/>
    <property type="molecule type" value="Genomic_DNA"/>
</dbReference>
<keyword evidence="2" id="KW-0489">Methyltransferase</keyword>
<dbReference type="GO" id="GO:0008168">
    <property type="term" value="F:methyltransferase activity"/>
    <property type="evidence" value="ECO:0007669"/>
    <property type="project" value="UniProtKB-KW"/>
</dbReference>
<evidence type="ECO:0000313" key="2">
    <source>
        <dbReference type="EMBL" id="TQE93952.1"/>
    </source>
</evidence>
<name>A0A540VB30_9CHLR</name>